<proteinExistence type="predicted"/>
<gene>
    <name evidence="2" type="ORF">EZS27_016918</name>
</gene>
<feature type="domain" description="FAS1" evidence="1">
    <location>
        <begin position="41"/>
        <end position="216"/>
    </location>
</feature>
<comment type="caution">
    <text evidence="2">The sequence shown here is derived from an EMBL/GenBank/DDBJ whole genome shotgun (WGS) entry which is preliminary data.</text>
</comment>
<dbReference type="Gene3D" id="2.30.180.10">
    <property type="entry name" value="FAS1 domain"/>
    <property type="match status" value="1"/>
</dbReference>
<reference evidence="2" key="1">
    <citation type="submission" date="2019-03" db="EMBL/GenBank/DDBJ databases">
        <title>Single cell metagenomics reveals metabolic interactions within the superorganism composed of flagellate Streblomastix strix and complex community of Bacteroidetes bacteria on its surface.</title>
        <authorList>
            <person name="Treitli S.C."/>
            <person name="Kolisko M."/>
            <person name="Husnik F."/>
            <person name="Keeling P."/>
            <person name="Hampl V."/>
        </authorList>
    </citation>
    <scope>NUCLEOTIDE SEQUENCE</scope>
    <source>
        <strain evidence="2">STM</strain>
    </source>
</reference>
<organism evidence="2">
    <name type="scientific">termite gut metagenome</name>
    <dbReference type="NCBI Taxonomy" id="433724"/>
    <lineage>
        <taxon>unclassified sequences</taxon>
        <taxon>metagenomes</taxon>
        <taxon>organismal metagenomes</taxon>
    </lineage>
</organism>
<dbReference type="EMBL" id="SNRY01000960">
    <property type="protein sequence ID" value="KAA6334790.1"/>
    <property type="molecule type" value="Genomic_DNA"/>
</dbReference>
<dbReference type="InterPro" id="IPR000782">
    <property type="entry name" value="FAS1_domain"/>
</dbReference>
<protein>
    <recommendedName>
        <fullName evidence="1">FAS1 domain-containing protein</fullName>
    </recommendedName>
</protein>
<dbReference type="InterPro" id="IPR036378">
    <property type="entry name" value="FAS1_dom_sf"/>
</dbReference>
<dbReference type="PROSITE" id="PS51257">
    <property type="entry name" value="PROKAR_LIPOPROTEIN"/>
    <property type="match status" value="1"/>
</dbReference>
<dbReference type="Pfam" id="PF02469">
    <property type="entry name" value="Fasciclin"/>
    <property type="match status" value="1"/>
</dbReference>
<evidence type="ECO:0000259" key="1">
    <source>
        <dbReference type="PROSITE" id="PS50213"/>
    </source>
</evidence>
<name>A0A5J4RNU2_9ZZZZ</name>
<dbReference type="PROSITE" id="PS50213">
    <property type="entry name" value="FAS1"/>
    <property type="match status" value="1"/>
</dbReference>
<dbReference type="AlphaFoldDB" id="A0A5J4RNU2"/>
<accession>A0A5J4RNU2</accession>
<sequence>MKKNTTSWKFIVCIFLGLFGMGSCADDSYLIDGGISNPYYDGTILEYLQSRPDYFKTLVDVIELAEMEDIFEKETITFFAPTDWSIKSSLNRLNYYWYNLLGGDSITDIRQINPEVWKEILSLYIIKDKYLLRDIPQIDTTAMSAYPGQAYVSYNGRPMNIGVVYADANNVKYVGYRQLIYSYVYDFAVNDMTNAYVATSDLQPTNGAIHVIRFTNHAFGFNSLDFAVKAIASGILPLPLEELEEK</sequence>
<dbReference type="SUPFAM" id="SSF82153">
    <property type="entry name" value="FAS1 domain"/>
    <property type="match status" value="1"/>
</dbReference>
<evidence type="ECO:0000313" key="2">
    <source>
        <dbReference type="EMBL" id="KAA6334790.1"/>
    </source>
</evidence>